<keyword evidence="3" id="KW-1185">Reference proteome</keyword>
<dbReference type="EMBL" id="CP048209">
    <property type="protein sequence ID" value="QHT60805.1"/>
    <property type="molecule type" value="Genomic_DNA"/>
</dbReference>
<evidence type="ECO:0000259" key="1">
    <source>
        <dbReference type="Pfam" id="PF01636"/>
    </source>
</evidence>
<dbReference type="AlphaFoldDB" id="A0A6C0G639"/>
<protein>
    <submittedName>
        <fullName evidence="2">Phosphotransferase</fullName>
    </submittedName>
</protein>
<dbReference type="SUPFAM" id="SSF56112">
    <property type="entry name" value="Protein kinase-like (PK-like)"/>
    <property type="match status" value="1"/>
</dbReference>
<dbReference type="GO" id="GO:0016740">
    <property type="term" value="F:transferase activity"/>
    <property type="evidence" value="ECO:0007669"/>
    <property type="project" value="UniProtKB-KW"/>
</dbReference>
<proteinExistence type="predicted"/>
<dbReference type="KEGG" id="plyc:GXP70_13170"/>
<evidence type="ECO:0000313" key="2">
    <source>
        <dbReference type="EMBL" id="QHT60805.1"/>
    </source>
</evidence>
<dbReference type="InterPro" id="IPR002575">
    <property type="entry name" value="Aminoglycoside_PTrfase"/>
</dbReference>
<dbReference type="Proteomes" id="UP000476064">
    <property type="component" value="Chromosome"/>
</dbReference>
<dbReference type="Gene3D" id="3.90.1200.10">
    <property type="match status" value="1"/>
</dbReference>
<feature type="domain" description="Aminoglycoside phosphotransferase" evidence="1">
    <location>
        <begin position="8"/>
        <end position="192"/>
    </location>
</feature>
<dbReference type="PANTHER" id="PTHR21310:SF40">
    <property type="entry name" value="AMINOGLYCOSIDE PHOSPHOTRANSFERASE DOMAIN-CONTAINING PROTEIN-RELATED"/>
    <property type="match status" value="1"/>
</dbReference>
<sequence length="267" mass="29523">MVLSLPVIAYGQTAEVYAYGDARVLKLFREGIPSALAEDEYRICECVHEAGIATPEAVARIEIEGRQGIVFQRIAGRSMLQAIMHGALSADEAGAQMAALHAGVHRLDAPAIPSQRGILAGRIREAPLLTEQEKRAIAERMARLPEDAKLCHGDFHPDNVLVSDSRAWIIDWMTGTSGHPAADAARTMLLLRFGSMPPETPADVVALINRMRQRLLDAYTGHYLRQSGLNRADIEEWFVPLAAARLVEWLPDEEKRELVRFVRDSLA</sequence>
<reference evidence="2 3" key="1">
    <citation type="submission" date="2020-01" db="EMBL/GenBank/DDBJ databases">
        <title>Paenibacillus sp. nov., isolated from tomato rhizosphere.</title>
        <authorList>
            <person name="Weon H.-Y."/>
            <person name="Lee S.A."/>
        </authorList>
    </citation>
    <scope>NUCLEOTIDE SEQUENCE [LARGE SCALE GENOMIC DNA]</scope>
    <source>
        <strain evidence="2 3">12200R-189</strain>
    </source>
</reference>
<organism evidence="2 3">
    <name type="scientific">Paenibacillus lycopersici</name>
    <dbReference type="NCBI Taxonomy" id="2704462"/>
    <lineage>
        <taxon>Bacteria</taxon>
        <taxon>Bacillati</taxon>
        <taxon>Bacillota</taxon>
        <taxon>Bacilli</taxon>
        <taxon>Bacillales</taxon>
        <taxon>Paenibacillaceae</taxon>
        <taxon>Paenibacillus</taxon>
    </lineage>
</organism>
<name>A0A6C0G639_9BACL</name>
<evidence type="ECO:0000313" key="3">
    <source>
        <dbReference type="Proteomes" id="UP000476064"/>
    </source>
</evidence>
<gene>
    <name evidence="2" type="ORF">GXP70_13170</name>
</gene>
<dbReference type="PANTHER" id="PTHR21310">
    <property type="entry name" value="AMINOGLYCOSIDE PHOSPHOTRANSFERASE-RELATED-RELATED"/>
    <property type="match status" value="1"/>
</dbReference>
<dbReference type="InterPro" id="IPR051678">
    <property type="entry name" value="AGP_Transferase"/>
</dbReference>
<accession>A0A6C0G639</accession>
<dbReference type="Pfam" id="PF01636">
    <property type="entry name" value="APH"/>
    <property type="match status" value="1"/>
</dbReference>
<dbReference type="InterPro" id="IPR011009">
    <property type="entry name" value="Kinase-like_dom_sf"/>
</dbReference>
<keyword evidence="2" id="KW-0808">Transferase</keyword>